<dbReference type="HAMAP" id="MF_00356">
    <property type="entry name" value="DNApol_PolC"/>
    <property type="match status" value="1"/>
</dbReference>
<dbReference type="InterPro" id="IPR013520">
    <property type="entry name" value="Ribonucl_H"/>
</dbReference>
<reference evidence="16 17" key="1">
    <citation type="submission" date="2018-08" db="EMBL/GenBank/DDBJ databases">
        <title>Genomic Encyclopedia of Type Strains, Phase III (KMG-III): the genomes of soil and plant-associated and newly described type strains.</title>
        <authorList>
            <person name="Whitman W."/>
        </authorList>
    </citation>
    <scope>NUCLEOTIDE SEQUENCE [LARGE SCALE GENOMIC DNA]</scope>
    <source>
        <strain evidence="16 17">CGMCC 1.10966</strain>
    </source>
</reference>
<evidence type="ECO:0000256" key="13">
    <source>
        <dbReference type="HAMAP-Rule" id="MF_00356"/>
    </source>
</evidence>
<evidence type="ECO:0000256" key="2">
    <source>
        <dbReference type="ARBA" id="ARBA00004496"/>
    </source>
</evidence>
<dbReference type="Pfam" id="PF00929">
    <property type="entry name" value="RNase_T"/>
    <property type="match status" value="1"/>
</dbReference>
<comment type="subcellular location">
    <subcellularLocation>
        <location evidence="2 13">Cytoplasm</location>
    </subcellularLocation>
</comment>
<evidence type="ECO:0000256" key="10">
    <source>
        <dbReference type="ARBA" id="ARBA00022932"/>
    </source>
</evidence>
<keyword evidence="9 13" id="KW-0269">Exonuclease</keyword>
<evidence type="ECO:0000256" key="7">
    <source>
        <dbReference type="ARBA" id="ARBA00022722"/>
    </source>
</evidence>
<keyword evidence="5 13" id="KW-0548">Nucleotidyltransferase</keyword>
<dbReference type="InterPro" id="IPR006308">
    <property type="entry name" value="Pol_III_a_PolC-type_gram_pos"/>
</dbReference>
<dbReference type="SUPFAM" id="SSF89550">
    <property type="entry name" value="PHP domain-like"/>
    <property type="match status" value="1"/>
</dbReference>
<dbReference type="NCBIfam" id="TIGR00573">
    <property type="entry name" value="dnaq"/>
    <property type="match status" value="1"/>
</dbReference>
<dbReference type="NCBIfam" id="TIGR01405">
    <property type="entry name" value="polC_Gram_pos"/>
    <property type="match status" value="1"/>
</dbReference>
<evidence type="ECO:0000256" key="8">
    <source>
        <dbReference type="ARBA" id="ARBA00022801"/>
    </source>
</evidence>
<feature type="domain" description="Exonuclease" evidence="14">
    <location>
        <begin position="418"/>
        <end position="584"/>
    </location>
</feature>
<dbReference type="NCBIfam" id="NF001688">
    <property type="entry name" value="PRK00448.1"/>
    <property type="match status" value="1"/>
</dbReference>
<dbReference type="EMBL" id="QTTN01000001">
    <property type="protein sequence ID" value="REE94456.1"/>
    <property type="molecule type" value="Genomic_DNA"/>
</dbReference>
<evidence type="ECO:0000259" key="14">
    <source>
        <dbReference type="SMART" id="SM00479"/>
    </source>
</evidence>
<dbReference type="Pfam" id="PF17657">
    <property type="entry name" value="DNA_pol3_finger"/>
    <property type="match status" value="1"/>
</dbReference>
<dbReference type="EC" id="2.7.7.7" evidence="13"/>
<dbReference type="InterPro" id="IPR012340">
    <property type="entry name" value="NA-bd_OB-fold"/>
</dbReference>
<dbReference type="InterPro" id="IPR028112">
    <property type="entry name" value="DNA_PolC-type_N_I"/>
</dbReference>
<dbReference type="InterPro" id="IPR004365">
    <property type="entry name" value="NA-bd_OB_tRNA"/>
</dbReference>
<dbReference type="PANTHER" id="PTHR32294">
    <property type="entry name" value="DNA POLYMERASE III SUBUNIT ALPHA"/>
    <property type="match status" value="1"/>
</dbReference>
<organism evidence="16 17">
    <name type="scientific">Paenibacillus taihuensis</name>
    <dbReference type="NCBI Taxonomy" id="1156355"/>
    <lineage>
        <taxon>Bacteria</taxon>
        <taxon>Bacillati</taxon>
        <taxon>Bacillota</taxon>
        <taxon>Bacilli</taxon>
        <taxon>Bacillales</taxon>
        <taxon>Paenibacillaceae</taxon>
        <taxon>Paenibacillus</taxon>
    </lineage>
</organism>
<dbReference type="Pfam" id="PF11490">
    <property type="entry name" value="DNA_pol3_a_NII"/>
    <property type="match status" value="1"/>
</dbReference>
<dbReference type="CDD" id="cd04484">
    <property type="entry name" value="polC_OBF"/>
    <property type="match status" value="1"/>
</dbReference>
<feature type="domain" description="Polymerase/histidinol phosphatase N-terminal" evidence="15">
    <location>
        <begin position="333"/>
        <end position="400"/>
    </location>
</feature>
<keyword evidence="7 13" id="KW-0540">Nuclease</keyword>
<comment type="catalytic activity">
    <reaction evidence="12 13">
        <text>DNA(n) + a 2'-deoxyribonucleoside 5'-triphosphate = DNA(n+1) + diphosphate</text>
        <dbReference type="Rhea" id="RHEA:22508"/>
        <dbReference type="Rhea" id="RHEA-COMP:17339"/>
        <dbReference type="Rhea" id="RHEA-COMP:17340"/>
        <dbReference type="ChEBI" id="CHEBI:33019"/>
        <dbReference type="ChEBI" id="CHEBI:61560"/>
        <dbReference type="ChEBI" id="CHEBI:173112"/>
        <dbReference type="EC" id="2.7.7.7"/>
    </reaction>
</comment>
<comment type="function">
    <text evidence="1 13">Required for replicative DNA synthesis. This DNA polymerase also exhibits 3' to 5' exonuclease activity.</text>
</comment>
<dbReference type="GO" id="GO:0005737">
    <property type="term" value="C:cytoplasm"/>
    <property type="evidence" value="ECO:0007669"/>
    <property type="project" value="UniProtKB-SubCell"/>
</dbReference>
<dbReference type="Pfam" id="PF02811">
    <property type="entry name" value="PHP"/>
    <property type="match status" value="1"/>
</dbReference>
<evidence type="ECO:0000256" key="5">
    <source>
        <dbReference type="ARBA" id="ARBA00022695"/>
    </source>
</evidence>
<evidence type="ECO:0000256" key="3">
    <source>
        <dbReference type="ARBA" id="ARBA00022490"/>
    </source>
</evidence>
<accession>A0A3D9SEW7</accession>
<dbReference type="Gene3D" id="1.10.150.700">
    <property type="entry name" value="PolC, middle finger domain"/>
    <property type="match status" value="1"/>
</dbReference>
<evidence type="ECO:0000256" key="6">
    <source>
        <dbReference type="ARBA" id="ARBA00022705"/>
    </source>
</evidence>
<dbReference type="SUPFAM" id="SSF53098">
    <property type="entry name" value="Ribonuclease H-like"/>
    <property type="match status" value="1"/>
</dbReference>
<dbReference type="SMART" id="SM00481">
    <property type="entry name" value="POLIIIAc"/>
    <property type="match status" value="1"/>
</dbReference>
<keyword evidence="8 13" id="KW-0378">Hydrolase</keyword>
<dbReference type="Pfam" id="PF01336">
    <property type="entry name" value="tRNA_anti-codon"/>
    <property type="match status" value="1"/>
</dbReference>
<evidence type="ECO:0000256" key="9">
    <source>
        <dbReference type="ARBA" id="ARBA00022839"/>
    </source>
</evidence>
<dbReference type="Gene3D" id="3.30.420.10">
    <property type="entry name" value="Ribonuclease H-like superfamily/Ribonuclease H"/>
    <property type="match status" value="1"/>
</dbReference>
<dbReference type="GO" id="GO:0003677">
    <property type="term" value="F:DNA binding"/>
    <property type="evidence" value="ECO:0007669"/>
    <property type="project" value="UniProtKB-UniRule"/>
</dbReference>
<dbReference type="OrthoDB" id="9804290at2"/>
<evidence type="ECO:0000313" key="17">
    <source>
        <dbReference type="Proteomes" id="UP000256304"/>
    </source>
</evidence>
<dbReference type="GO" id="GO:0003887">
    <property type="term" value="F:DNA-directed DNA polymerase activity"/>
    <property type="evidence" value="ECO:0007669"/>
    <property type="project" value="UniProtKB-UniRule"/>
</dbReference>
<dbReference type="InterPro" id="IPR003141">
    <property type="entry name" value="Pol/His_phosphatase_N"/>
</dbReference>
<evidence type="ECO:0000259" key="15">
    <source>
        <dbReference type="SMART" id="SM00481"/>
    </source>
</evidence>
<dbReference type="InterPro" id="IPR004805">
    <property type="entry name" value="DnaE2/DnaE/PolC"/>
</dbReference>
<dbReference type="InterPro" id="IPR012337">
    <property type="entry name" value="RNaseH-like_sf"/>
</dbReference>
<dbReference type="Pfam" id="PF14579">
    <property type="entry name" value="HHH_6"/>
    <property type="match status" value="1"/>
</dbReference>
<dbReference type="InterPro" id="IPR040982">
    <property type="entry name" value="DNA_pol3_finger"/>
</dbReference>
<sequence length="1435" mass="161351">MNQTGDKRQRFELLMKQADLPQQLTDEHFGDGYIDKVVVSRSNREWTFCIRKASLVPLPAFTVFCRSIQAKFTHIAQISFQFQFGEDVQKEEIVETYWPAFLEWLQHTNASVNGWISKSKMDVSGDMITMHLMDEMGLELARKKKIDELAVDFYQQQFSIACRVKLVVAESNQEVFEEFNQKRVMEEREVLEAMMTASIPEEPPLEEGDVRLVVGYDIRDEAVPIMNIVEEEKKVTVQGTVFGLEEKELRNGSTLFTFNLTDFTDSIAMKMFAKTKDDVKVLKQLANGKWVKARGRVEYDRFMMEPELVMMPSDLHEVVAPKESKDDAEEKRVEFHLHTTMSTMDAVTSVDTYIKQAAKWGHKAIAITDHGNVQCYPEAAKAAKKHGVKVLFGLEANVVNDAVPMVMNAREEVMQTATYVVFDVETTGLSVVNNKIIELAGVKMHEGKEIDRFSTFINPHENIPYNIQQLTNITNDMVADAPDLSEKIGDFIDFVGDSVLVAHNARFDMGFLQAACKANGLPEVKNPVLDTLELARFLHPSMKNHRLNTLADKYKISLENHHRAIDDSIALGGVLFGLIGDCVARNITSLHMLNDYVGLDLSNMRPFHCCIYALNGEGKKNLFKLISMSHTQHFKRVATIPKSKLTELRDGLLIISGCEKGEFFEAVMNKSVEEAEEVALYYDVLEIQPVTFYMHLVEKGFVASRAEIEQAIRRVCEIGDKLGKPVIATGNVHYLHQRDKLFRDITIHGITGFSPLKDIQKPDAHFRTTKEMLEEFAFLGEARAYEVVIKNTSELADRFEEYSMFPPKLFVPILEGADDEMRNTCYDTARKLYGEPIPEVVVERLERELVPITKAGFAANYLISARLVKKSNADGYLVGSRGSVGSSVVATFLGISEVNPLPAHYTCLDEACKYSEFFLDGSYPSGFDLPNKVCPNCGKPLKGEGQDIPFETFLGFKGDKVPDIDLNFSGEYQPVAHNFTKEMFGPENVFRAGTIGTVAEKTAYGFAKKYEESYGKKWRGAELARLANGCTGVKRSTGQHPGGIVVVPDYIEVEDVTPVQFPADDVNAEWKTTHFDYHAFEDNLLKLDILGHDDPTMMRMLQDLTGIDPTTIPMNDPKVMSMFSSTDALGVMPDQIRSTVATYGVPEMGTKFVRQMLEETKPQTFADLLQISGLSHGTGVWLGNAQELIKNRTCTIKTVIGCRDDIMLFLIYKAGMDAGLAFKITESVRKGRGLTPEWIEEMKRCKVPQWYIDSCLKIEYMFPKAHAAAYVISAVRTAYFKLYHPIHYYATYFSIRAEDFDLELLCQGYEAIGRRLAEIEAKGFNATPKEKNSVSLLEMSLEMTARGFTFKPVDLYRSEATRFIVDGTSLIPPFGAISGIGENAAKNIAAARDFGEFLSIEDFQQKSKASKTIVEVLTGMGCFRGLPESNQLSLF</sequence>
<dbReference type="InterPro" id="IPR011708">
    <property type="entry name" value="DNA_pol3_alpha_NTPase_dom"/>
</dbReference>
<dbReference type="CDD" id="cd06127">
    <property type="entry name" value="DEDDh"/>
    <property type="match status" value="1"/>
</dbReference>
<dbReference type="InterPro" id="IPR044923">
    <property type="entry name" value="PolC_middle_finger_sf"/>
</dbReference>
<proteinExistence type="inferred from homology"/>
<evidence type="ECO:0000313" key="16">
    <source>
        <dbReference type="EMBL" id="REE94456.1"/>
    </source>
</evidence>
<dbReference type="SMART" id="SM00479">
    <property type="entry name" value="EXOIII"/>
    <property type="match status" value="1"/>
</dbReference>
<dbReference type="InterPro" id="IPR036397">
    <property type="entry name" value="RNaseH_sf"/>
</dbReference>
<dbReference type="CDD" id="cd07435">
    <property type="entry name" value="PHP_PolIIIA_POLC"/>
    <property type="match status" value="1"/>
</dbReference>
<dbReference type="PANTHER" id="PTHR32294:SF5">
    <property type="entry name" value="DNA POLYMERASE III POLC-TYPE"/>
    <property type="match status" value="1"/>
</dbReference>
<dbReference type="Gene3D" id="3.30.1900.20">
    <property type="match status" value="2"/>
</dbReference>
<dbReference type="Gene3D" id="1.10.150.870">
    <property type="match status" value="1"/>
</dbReference>
<protein>
    <recommendedName>
        <fullName evidence="13">DNA polymerase III PolC-type</fullName>
        <shortName evidence="13">PolIII</shortName>
        <ecNumber evidence="13">2.7.7.7</ecNumber>
    </recommendedName>
</protein>
<dbReference type="InterPro" id="IPR004013">
    <property type="entry name" value="PHP_dom"/>
</dbReference>
<evidence type="ECO:0000256" key="11">
    <source>
        <dbReference type="ARBA" id="ARBA00025611"/>
    </source>
</evidence>
<keyword evidence="17" id="KW-1185">Reference proteome</keyword>
<dbReference type="InterPro" id="IPR029460">
    <property type="entry name" value="DNAPol_HHH"/>
</dbReference>
<dbReference type="Pfam" id="PF07733">
    <property type="entry name" value="DNA_pol3_alpha"/>
    <property type="match status" value="2"/>
</dbReference>
<keyword evidence="3 13" id="KW-0963">Cytoplasm</keyword>
<comment type="similarity">
    <text evidence="13">Belongs to the DNA polymerase type-C family. PolC subfamily.</text>
</comment>
<dbReference type="Gene3D" id="2.40.50.140">
    <property type="entry name" value="Nucleic acid-binding proteins"/>
    <property type="match status" value="1"/>
</dbReference>
<comment type="function">
    <text evidence="11">DNA polymerase III is a complex, multichain enzyme responsible for most of the replicative synthesis in bacteria. This DNA polymerase also exhibits 3' to 5' exonuclease activity. The alpha chain is the DNA polymerase.</text>
</comment>
<keyword evidence="6 13" id="KW-0235">DNA replication</keyword>
<name>A0A3D9SEW7_9BACL</name>
<dbReference type="Proteomes" id="UP000256304">
    <property type="component" value="Unassembled WGS sequence"/>
</dbReference>
<dbReference type="InterPro" id="IPR016195">
    <property type="entry name" value="Pol/histidinol_Pase-like"/>
</dbReference>
<dbReference type="FunFam" id="3.30.420.10:FF:000045">
    <property type="entry name" value="3'-5' exonuclease DinG"/>
    <property type="match status" value="1"/>
</dbReference>
<evidence type="ECO:0000256" key="12">
    <source>
        <dbReference type="ARBA" id="ARBA00049244"/>
    </source>
</evidence>
<dbReference type="RefSeq" id="WP_116187180.1">
    <property type="nucleotide sequence ID" value="NZ_QTTN01000001.1"/>
</dbReference>
<keyword evidence="4 13" id="KW-0808">Transferase</keyword>
<dbReference type="Pfam" id="PF14480">
    <property type="entry name" value="DNA_pol3_a_NI"/>
    <property type="match status" value="1"/>
</dbReference>
<comment type="caution">
    <text evidence="16">The sequence shown here is derived from an EMBL/GenBank/DDBJ whole genome shotgun (WGS) entry which is preliminary data.</text>
</comment>
<dbReference type="InterPro" id="IPR024754">
    <property type="entry name" value="DNA_PolC-like_N_II"/>
</dbReference>
<dbReference type="Gene3D" id="6.10.140.1510">
    <property type="match status" value="1"/>
</dbReference>
<dbReference type="Gene3D" id="3.20.20.140">
    <property type="entry name" value="Metal-dependent hydrolases"/>
    <property type="match status" value="2"/>
</dbReference>
<keyword evidence="10 13" id="KW-0239">DNA-directed DNA polymerase</keyword>
<evidence type="ECO:0000256" key="1">
    <source>
        <dbReference type="ARBA" id="ARBA00003452"/>
    </source>
</evidence>
<evidence type="ECO:0000256" key="4">
    <source>
        <dbReference type="ARBA" id="ARBA00022679"/>
    </source>
</evidence>
<gene>
    <name evidence="13" type="primary">polC</name>
    <name evidence="16" type="ORF">A8990_101250</name>
</gene>
<dbReference type="SUPFAM" id="SSF50249">
    <property type="entry name" value="Nucleic acid-binding proteins"/>
    <property type="match status" value="1"/>
</dbReference>
<dbReference type="GO" id="GO:0008408">
    <property type="term" value="F:3'-5' exonuclease activity"/>
    <property type="evidence" value="ECO:0007669"/>
    <property type="project" value="UniProtKB-UniRule"/>
</dbReference>
<dbReference type="InterPro" id="IPR006054">
    <property type="entry name" value="DnaQ"/>
</dbReference>
<dbReference type="GO" id="GO:0006261">
    <property type="term" value="P:DNA-templated DNA replication"/>
    <property type="evidence" value="ECO:0007669"/>
    <property type="project" value="UniProtKB-UniRule"/>
</dbReference>